<feature type="transmembrane region" description="Helical" evidence="6">
    <location>
        <begin position="263"/>
        <end position="286"/>
    </location>
</feature>
<feature type="transmembrane region" description="Helical" evidence="6">
    <location>
        <begin position="71"/>
        <end position="89"/>
    </location>
</feature>
<keyword evidence="3 6" id="KW-1133">Transmembrane helix</keyword>
<dbReference type="SUPFAM" id="SSF103473">
    <property type="entry name" value="MFS general substrate transporter"/>
    <property type="match status" value="1"/>
</dbReference>
<feature type="transmembrane region" description="Helical" evidence="6">
    <location>
        <begin position="232"/>
        <end position="251"/>
    </location>
</feature>
<proteinExistence type="predicted"/>
<keyword evidence="9" id="KW-1185">Reference proteome</keyword>
<dbReference type="EMBL" id="ML738619">
    <property type="protein sequence ID" value="KAE8163262.1"/>
    <property type="molecule type" value="Genomic_DNA"/>
</dbReference>
<reference evidence="8 9" key="1">
    <citation type="submission" date="2019-04" db="EMBL/GenBank/DDBJ databases">
        <title>Friends and foes A comparative genomics study of 23 Aspergillus species from section Flavi.</title>
        <authorList>
            <consortium name="DOE Joint Genome Institute"/>
            <person name="Kjaerbolling I."/>
            <person name="Vesth T."/>
            <person name="Frisvad J.C."/>
            <person name="Nybo J.L."/>
            <person name="Theobald S."/>
            <person name="Kildgaard S."/>
            <person name="Isbrandt T."/>
            <person name="Kuo A."/>
            <person name="Sato A."/>
            <person name="Lyhne E.K."/>
            <person name="Kogle M.E."/>
            <person name="Wiebenga A."/>
            <person name="Kun R.S."/>
            <person name="Lubbers R.J."/>
            <person name="Makela M.R."/>
            <person name="Barry K."/>
            <person name="Chovatia M."/>
            <person name="Clum A."/>
            <person name="Daum C."/>
            <person name="Haridas S."/>
            <person name="He G."/>
            <person name="LaButti K."/>
            <person name="Lipzen A."/>
            <person name="Mondo S."/>
            <person name="Riley R."/>
            <person name="Salamov A."/>
            <person name="Simmons B.A."/>
            <person name="Magnuson J.K."/>
            <person name="Henrissat B."/>
            <person name="Mortensen U.H."/>
            <person name="Larsen T.O."/>
            <person name="Devries R.P."/>
            <person name="Grigoriev I.V."/>
            <person name="Machida M."/>
            <person name="Baker S.E."/>
            <person name="Andersen M.R."/>
        </authorList>
    </citation>
    <scope>NUCLEOTIDE SEQUENCE [LARGE SCALE GENOMIC DNA]</scope>
    <source>
        <strain evidence="8 9">CBS 117626</strain>
    </source>
</reference>
<dbReference type="InterPro" id="IPR020846">
    <property type="entry name" value="MFS_dom"/>
</dbReference>
<evidence type="ECO:0000256" key="2">
    <source>
        <dbReference type="ARBA" id="ARBA00022692"/>
    </source>
</evidence>
<dbReference type="Pfam" id="PF07690">
    <property type="entry name" value="MFS_1"/>
    <property type="match status" value="1"/>
</dbReference>
<dbReference type="GO" id="GO:0000329">
    <property type="term" value="C:fungal-type vacuole membrane"/>
    <property type="evidence" value="ECO:0007669"/>
    <property type="project" value="TreeGrafter"/>
</dbReference>
<feature type="transmembrane region" description="Helical" evidence="6">
    <location>
        <begin position="189"/>
        <end position="209"/>
    </location>
</feature>
<feature type="transmembrane region" description="Helical" evidence="6">
    <location>
        <begin position="430"/>
        <end position="451"/>
    </location>
</feature>
<keyword evidence="2 6" id="KW-0812">Transmembrane</keyword>
<name>A0A5N6UX58_ASPTM</name>
<evidence type="ECO:0000313" key="9">
    <source>
        <dbReference type="Proteomes" id="UP000326950"/>
    </source>
</evidence>
<dbReference type="AlphaFoldDB" id="A0A5N6UX58"/>
<feature type="transmembrane region" description="Helical" evidence="6">
    <location>
        <begin position="35"/>
        <end position="59"/>
    </location>
</feature>
<keyword evidence="4 6" id="KW-0472">Membrane</keyword>
<feature type="transmembrane region" description="Helical" evidence="6">
    <location>
        <begin position="497"/>
        <end position="521"/>
    </location>
</feature>
<comment type="subcellular location">
    <subcellularLocation>
        <location evidence="1">Membrane</location>
        <topology evidence="1">Multi-pass membrane protein</topology>
    </subcellularLocation>
</comment>
<dbReference type="Gene3D" id="1.20.1250.20">
    <property type="entry name" value="MFS general substrate transporter like domains"/>
    <property type="match status" value="1"/>
</dbReference>
<dbReference type="GO" id="GO:0015174">
    <property type="term" value="F:basic amino acid transmembrane transporter activity"/>
    <property type="evidence" value="ECO:0007669"/>
    <property type="project" value="TreeGrafter"/>
</dbReference>
<dbReference type="InterPro" id="IPR011701">
    <property type="entry name" value="MFS"/>
</dbReference>
<evidence type="ECO:0000256" key="1">
    <source>
        <dbReference type="ARBA" id="ARBA00004141"/>
    </source>
</evidence>
<evidence type="ECO:0000313" key="8">
    <source>
        <dbReference type="EMBL" id="KAE8163262.1"/>
    </source>
</evidence>
<feature type="transmembrane region" description="Helical" evidence="6">
    <location>
        <begin position="101"/>
        <end position="120"/>
    </location>
</feature>
<feature type="transmembrane region" description="Helical" evidence="6">
    <location>
        <begin position="162"/>
        <end position="183"/>
    </location>
</feature>
<feature type="transmembrane region" description="Helical" evidence="6">
    <location>
        <begin position="396"/>
        <end position="418"/>
    </location>
</feature>
<feature type="domain" description="Major facilitator superfamily (MFS) profile" evidence="7">
    <location>
        <begin position="36"/>
        <end position="520"/>
    </location>
</feature>
<dbReference type="PANTHER" id="PTHR23501">
    <property type="entry name" value="MAJOR FACILITATOR SUPERFAMILY"/>
    <property type="match status" value="1"/>
</dbReference>
<feature type="region of interest" description="Disordered" evidence="5">
    <location>
        <begin position="1"/>
        <end position="24"/>
    </location>
</feature>
<feature type="transmembrane region" description="Helical" evidence="6">
    <location>
        <begin position="337"/>
        <end position="358"/>
    </location>
</feature>
<feature type="transmembrane region" description="Helical" evidence="6">
    <location>
        <begin position="367"/>
        <end position="384"/>
    </location>
</feature>
<evidence type="ECO:0000256" key="5">
    <source>
        <dbReference type="SAM" id="MobiDB-lite"/>
    </source>
</evidence>
<evidence type="ECO:0000256" key="6">
    <source>
        <dbReference type="SAM" id="Phobius"/>
    </source>
</evidence>
<organism evidence="8 9">
    <name type="scientific">Aspergillus tamarii</name>
    <dbReference type="NCBI Taxonomy" id="41984"/>
    <lineage>
        <taxon>Eukaryota</taxon>
        <taxon>Fungi</taxon>
        <taxon>Dikarya</taxon>
        <taxon>Ascomycota</taxon>
        <taxon>Pezizomycotina</taxon>
        <taxon>Eurotiomycetes</taxon>
        <taxon>Eurotiomycetidae</taxon>
        <taxon>Eurotiales</taxon>
        <taxon>Aspergillaceae</taxon>
        <taxon>Aspergillus</taxon>
        <taxon>Aspergillus subgen. Circumdati</taxon>
    </lineage>
</organism>
<protein>
    <submittedName>
        <fullName evidence="8">Major facilitator superfamily domain-containing protein</fullName>
    </submittedName>
</protein>
<gene>
    <name evidence="8" type="ORF">BDV40DRAFT_311825</name>
</gene>
<dbReference type="Proteomes" id="UP000326950">
    <property type="component" value="Unassembled WGS sequence"/>
</dbReference>
<dbReference type="InterPro" id="IPR036259">
    <property type="entry name" value="MFS_trans_sf"/>
</dbReference>
<evidence type="ECO:0000256" key="4">
    <source>
        <dbReference type="ARBA" id="ARBA00023136"/>
    </source>
</evidence>
<sequence>MTADEESPFLHSPPTPGSPVSDLERRRRSERANKLVIYGSFVGVFLAAADESLVISTWSSIASQFNRLSEGSWLLVAYNFGYCVSLPVYGTLSDTYGRKNVLLWAYSLFALGCLACGASGSLIQLILARVLAGISGGGMVALVSIIITDLMPSNEVALFRGYANVVNVAGRSLGAPVGGFLIVTLGWRWAFLGQLPLIIICILVAWYGLPSSLNQSKTDSDQNNSQSRAPDLDYGGIISFATAIVILLFLIQSSSTTYETSSLPYVLTPAFAIAVAAFALTEAYWARKPLIPLSLVKGSLGGYCVGQLMLITGRSALSSNMVPYFVRVEKATDFLASFTYVVTAVGVSVGGLISGAIIKRTKKYKTMTIIAVGSTVLLSILIFMRYRDGCYTWELFYLFPSGMSNGILFSTQFIGMSLSAPKERLATSIGIYYLSQQLGFIIGPAASVAIVQRLFATKLSKGLEGLNEKQLIDQIINDLRFSEALSERVQNIVRSSYLYAFQFVPLLGTVSTLILLPIVLLQKERNIE</sequence>
<evidence type="ECO:0000256" key="3">
    <source>
        <dbReference type="ARBA" id="ARBA00022989"/>
    </source>
</evidence>
<feature type="transmembrane region" description="Helical" evidence="6">
    <location>
        <begin position="126"/>
        <end position="150"/>
    </location>
</feature>
<dbReference type="PANTHER" id="PTHR23501:SF33">
    <property type="entry name" value="MAJOR FACILITATOR SUPERFAMILY (MFS) PROFILE DOMAIN-CONTAINING PROTEIN"/>
    <property type="match status" value="1"/>
</dbReference>
<feature type="non-terminal residue" evidence="8">
    <location>
        <position position="1"/>
    </location>
</feature>
<accession>A0A5N6UX58</accession>
<evidence type="ECO:0000259" key="7">
    <source>
        <dbReference type="PROSITE" id="PS50850"/>
    </source>
</evidence>
<dbReference type="PROSITE" id="PS50850">
    <property type="entry name" value="MFS"/>
    <property type="match status" value="1"/>
</dbReference>
<dbReference type="OrthoDB" id="6770063at2759"/>